<evidence type="ECO:0000256" key="1">
    <source>
        <dbReference type="SAM" id="SignalP"/>
    </source>
</evidence>
<feature type="signal peptide" evidence="1">
    <location>
        <begin position="1"/>
        <end position="22"/>
    </location>
</feature>
<reference evidence="2 3" key="1">
    <citation type="submission" date="2019-03" db="EMBL/GenBank/DDBJ databases">
        <title>Genomic Encyclopedia of Archaeal and Bacterial Type Strains, Phase II (KMG-II): from individual species to whole genera.</title>
        <authorList>
            <person name="Goeker M."/>
        </authorList>
    </citation>
    <scope>NUCLEOTIDE SEQUENCE [LARGE SCALE GENOMIC DNA]</scope>
    <source>
        <strain evidence="2 3">DSM 28213</strain>
    </source>
</reference>
<keyword evidence="3" id="KW-1185">Reference proteome</keyword>
<dbReference type="PROSITE" id="PS51257">
    <property type="entry name" value="PROKAR_LIPOPROTEIN"/>
    <property type="match status" value="1"/>
</dbReference>
<dbReference type="AlphaFoldDB" id="A0A4R7EWB6"/>
<evidence type="ECO:0008006" key="4">
    <source>
        <dbReference type="Google" id="ProtNLM"/>
    </source>
</evidence>
<evidence type="ECO:0000313" key="2">
    <source>
        <dbReference type="EMBL" id="TDS58197.1"/>
    </source>
</evidence>
<protein>
    <recommendedName>
        <fullName evidence="4">Lipoprotein</fullName>
    </recommendedName>
</protein>
<organism evidence="2 3">
    <name type="scientific">Myroides indicus</name>
    <dbReference type="NCBI Taxonomy" id="1323422"/>
    <lineage>
        <taxon>Bacteria</taxon>
        <taxon>Pseudomonadati</taxon>
        <taxon>Bacteroidota</taxon>
        <taxon>Flavobacteriia</taxon>
        <taxon>Flavobacteriales</taxon>
        <taxon>Flavobacteriaceae</taxon>
        <taxon>Myroides</taxon>
    </lineage>
</organism>
<keyword evidence="1" id="KW-0732">Signal</keyword>
<accession>A0A4R7EWB6</accession>
<feature type="chain" id="PRO_5020801185" description="Lipoprotein" evidence="1">
    <location>
        <begin position="23"/>
        <end position="312"/>
    </location>
</feature>
<dbReference type="RefSeq" id="WP_133712515.1">
    <property type="nucleotide sequence ID" value="NZ_SOAG01000012.1"/>
</dbReference>
<dbReference type="OrthoDB" id="871084at2"/>
<comment type="caution">
    <text evidence="2">The sequence shown here is derived from an EMBL/GenBank/DDBJ whole genome shotgun (WGS) entry which is preliminary data.</text>
</comment>
<dbReference type="EMBL" id="SOAG01000012">
    <property type="protein sequence ID" value="TDS58197.1"/>
    <property type="molecule type" value="Genomic_DNA"/>
</dbReference>
<dbReference type="Proteomes" id="UP000295215">
    <property type="component" value="Unassembled WGS sequence"/>
</dbReference>
<sequence>MKKVIVSSLLSVFFLFSCSSSDENKLPDNNHEIIDTPFTEGFVEMGIFSNDIDLGKLIGKIDFSKANVKEQYEKLVANDADAKAIIDLIATIGNQNPLAAWAVTLNIAECTYNIKNDEVLGKVCGFGWTMDNYYNKSQNQAGLYLETLVQTDKITEQDKKIYSSYKPSEYGTSGAINDVDFSQFNRETKSAKQTVLGYECDVIVYTPKTLDENAPMQLQKLVVYTSPLFTDAINFAHPFYLEENQGILRLDVYYLNSETPTLVMKPKEIKEIKLTAHDLISRTTTPVYPQDDINWGFKALAIMMSGWGALEN</sequence>
<proteinExistence type="predicted"/>
<gene>
    <name evidence="2" type="ORF">C8P70_11228</name>
</gene>
<evidence type="ECO:0000313" key="3">
    <source>
        <dbReference type="Proteomes" id="UP000295215"/>
    </source>
</evidence>
<name>A0A4R7EWB6_9FLAO</name>